<dbReference type="InterPro" id="IPR021858">
    <property type="entry name" value="Fun_TF"/>
</dbReference>
<accession>A0ABR4J188</accession>
<proteinExistence type="predicted"/>
<keyword evidence="3" id="KW-1185">Reference proteome</keyword>
<comment type="caution">
    <text evidence="2">The sequence shown here is derived from an EMBL/GenBank/DDBJ whole genome shotgun (WGS) entry which is preliminary data.</text>
</comment>
<dbReference type="InterPro" id="IPR053178">
    <property type="entry name" value="Osmoadaptation_assoc"/>
</dbReference>
<evidence type="ECO:0000256" key="1">
    <source>
        <dbReference type="SAM" id="MobiDB-lite"/>
    </source>
</evidence>
<evidence type="ECO:0000313" key="2">
    <source>
        <dbReference type="EMBL" id="KAL2833799.1"/>
    </source>
</evidence>
<dbReference type="Proteomes" id="UP001610335">
    <property type="component" value="Unassembled WGS sequence"/>
</dbReference>
<sequence>MAGVSRSIDFVYGAQCDETGPECQQCVKKSIECPGHHHPLKSRIQKPRQTQQRDREPRRGPSQILAGKRKNQPLLIPRPTIDETIAPNLAYEALSTQTKESFYGWLRYHFPRVHSSFSFRADVCWMDFIRSQTPSTCLPALLCGIRALITLQMGTLQGSKETIYRARHLYGRGIYHLRSLLQSPSALSDESLAACILLGGYEILDGNCENSWISHTRGIHHIMRARGPLAHKSGMGRTLMLCFRPFLLAESLVLGEPCFLGSSDWTSMTDDISSNEGQTGKGGRLNLIMDHVFNETAKCPGYYASTQFILLSRTDPASSLLDGLLTEISGTKDHLLKLQDKLDINHEKEAEAPVSLVNSMTQLTLDGLRSALALLDQLSTLLESDQKRRLAQHQTSLIFGPRNTDPWGLFADRSAVRIKNGPPRVNYDPTAMSSTTKPIGDWLDRFSLVMGMANISGSGSQ</sequence>
<name>A0ABR4J188_9EURO</name>
<dbReference type="PANTHER" id="PTHR38111:SF6">
    <property type="entry name" value="FINGER DOMAIN PROTEIN, PUTATIVE (AFU_ORTHOLOGUE AFUA_8G01940)-RELATED"/>
    <property type="match status" value="1"/>
</dbReference>
<evidence type="ECO:0008006" key="4">
    <source>
        <dbReference type="Google" id="ProtNLM"/>
    </source>
</evidence>
<protein>
    <recommendedName>
        <fullName evidence="4">Zn(2)-C6 fungal-type domain-containing protein</fullName>
    </recommendedName>
</protein>
<evidence type="ECO:0000313" key="3">
    <source>
        <dbReference type="Proteomes" id="UP001610335"/>
    </source>
</evidence>
<feature type="region of interest" description="Disordered" evidence="1">
    <location>
        <begin position="37"/>
        <end position="69"/>
    </location>
</feature>
<feature type="compositionally biased region" description="Basic residues" evidence="1">
    <location>
        <begin position="37"/>
        <end position="46"/>
    </location>
</feature>
<organism evidence="2 3">
    <name type="scientific">Aspergillus cavernicola</name>
    <dbReference type="NCBI Taxonomy" id="176166"/>
    <lineage>
        <taxon>Eukaryota</taxon>
        <taxon>Fungi</taxon>
        <taxon>Dikarya</taxon>
        <taxon>Ascomycota</taxon>
        <taxon>Pezizomycotina</taxon>
        <taxon>Eurotiomycetes</taxon>
        <taxon>Eurotiomycetidae</taxon>
        <taxon>Eurotiales</taxon>
        <taxon>Aspergillaceae</taxon>
        <taxon>Aspergillus</taxon>
        <taxon>Aspergillus subgen. Nidulantes</taxon>
    </lineage>
</organism>
<dbReference type="EMBL" id="JBFXLS010000003">
    <property type="protein sequence ID" value="KAL2833799.1"/>
    <property type="molecule type" value="Genomic_DNA"/>
</dbReference>
<dbReference type="PANTHER" id="PTHR38111">
    <property type="entry name" value="ZN(2)-C6 FUNGAL-TYPE DOMAIN-CONTAINING PROTEIN-RELATED"/>
    <property type="match status" value="1"/>
</dbReference>
<reference evidence="2 3" key="1">
    <citation type="submission" date="2024-07" db="EMBL/GenBank/DDBJ databases">
        <title>Section-level genome sequencing and comparative genomics of Aspergillus sections Usti and Cavernicolus.</title>
        <authorList>
            <consortium name="Lawrence Berkeley National Laboratory"/>
            <person name="Nybo J.L."/>
            <person name="Vesth T.C."/>
            <person name="Theobald S."/>
            <person name="Frisvad J.C."/>
            <person name="Larsen T.O."/>
            <person name="Kjaerboelling I."/>
            <person name="Rothschild-Mancinelli K."/>
            <person name="Lyhne E.K."/>
            <person name="Kogle M.E."/>
            <person name="Barry K."/>
            <person name="Clum A."/>
            <person name="Na H."/>
            <person name="Ledsgaard L."/>
            <person name="Lin J."/>
            <person name="Lipzen A."/>
            <person name="Kuo A."/>
            <person name="Riley R."/>
            <person name="Mondo S."/>
            <person name="LaButti K."/>
            <person name="Haridas S."/>
            <person name="Pangalinan J."/>
            <person name="Salamov A.A."/>
            <person name="Simmons B.A."/>
            <person name="Magnuson J.K."/>
            <person name="Chen J."/>
            <person name="Drula E."/>
            <person name="Henrissat B."/>
            <person name="Wiebenga A."/>
            <person name="Lubbers R.J."/>
            <person name="Gomes A.C."/>
            <person name="Makela M.R."/>
            <person name="Stajich J."/>
            <person name="Grigoriev I.V."/>
            <person name="Mortensen U.H."/>
            <person name="De vries R.P."/>
            <person name="Baker S.E."/>
            <person name="Andersen M.R."/>
        </authorList>
    </citation>
    <scope>NUCLEOTIDE SEQUENCE [LARGE SCALE GENOMIC DNA]</scope>
    <source>
        <strain evidence="2 3">CBS 600.67</strain>
    </source>
</reference>
<dbReference type="Pfam" id="PF11951">
    <property type="entry name" value="Fungal_trans_2"/>
    <property type="match status" value="1"/>
</dbReference>
<gene>
    <name evidence="2" type="ORF">BDW59DRAFT_64399</name>
</gene>